<dbReference type="PANTHER" id="PTHR35981:SF2">
    <property type="entry name" value="ION TRANSPORT PEPTIDE, ISOFORM C"/>
    <property type="match status" value="1"/>
</dbReference>
<dbReference type="PANTHER" id="PTHR35981">
    <property type="entry name" value="ION TRANSPORT PEPTIDE, ISOFORM C"/>
    <property type="match status" value="1"/>
</dbReference>
<dbReference type="SUPFAM" id="SSF81778">
    <property type="entry name" value="Crustacean CHH/MIH/GIH neurohormone"/>
    <property type="match status" value="1"/>
</dbReference>
<feature type="disulfide bond" evidence="2">
    <location>
        <begin position="68"/>
        <end position="94"/>
    </location>
</feature>
<dbReference type="EMBL" id="JH432010">
    <property type="status" value="NOT_ANNOTATED_CDS"/>
    <property type="molecule type" value="Genomic_DNA"/>
</dbReference>
<dbReference type="InterPro" id="IPR035957">
    <property type="entry name" value="Crust_neurohorm_sf"/>
</dbReference>
<dbReference type="EnsemblMetazoa" id="SMAR015206-RB">
    <property type="protein sequence ID" value="SMAR015206-PB"/>
    <property type="gene ID" value="SMAR015206"/>
</dbReference>
<dbReference type="Pfam" id="PF01147">
    <property type="entry name" value="Crust_neurohorm"/>
    <property type="match status" value="1"/>
</dbReference>
<dbReference type="eggNOG" id="ENOG502S3WA">
    <property type="taxonomic scope" value="Eukaryota"/>
</dbReference>
<dbReference type="GO" id="GO:0007623">
    <property type="term" value="P:circadian rhythm"/>
    <property type="evidence" value="ECO:0007669"/>
    <property type="project" value="TreeGrafter"/>
</dbReference>
<evidence type="ECO:0000313" key="5">
    <source>
        <dbReference type="Proteomes" id="UP000014500"/>
    </source>
</evidence>
<reference evidence="4" key="2">
    <citation type="submission" date="2015-02" db="UniProtKB">
        <authorList>
            <consortium name="EnsemblMetazoa"/>
        </authorList>
    </citation>
    <scope>IDENTIFICATION</scope>
</reference>
<evidence type="ECO:0000256" key="1">
    <source>
        <dbReference type="ARBA" id="ARBA00005447"/>
    </source>
</evidence>
<keyword evidence="3" id="KW-0732">Signal</keyword>
<evidence type="ECO:0000313" key="4">
    <source>
        <dbReference type="EnsemblMetazoa" id="SMAR015206-PB"/>
    </source>
</evidence>
<dbReference type="InterPro" id="IPR001166">
    <property type="entry name" value="Hyperglycemic"/>
</dbReference>
<feature type="disulfide bond" evidence="2">
    <location>
        <begin position="49"/>
        <end position="85"/>
    </location>
</feature>
<dbReference type="GO" id="GO:0005184">
    <property type="term" value="F:neuropeptide hormone activity"/>
    <property type="evidence" value="ECO:0007669"/>
    <property type="project" value="InterPro"/>
</dbReference>
<dbReference type="PRINTS" id="PR00550">
    <property type="entry name" value="HYPRGLYCEMIC"/>
</dbReference>
<dbReference type="AlphaFoldDB" id="T1JMX7"/>
<comment type="similarity">
    <text evidence="1">Belongs to the arthropod CHH/MIH/GIH/VIH hormone family.</text>
</comment>
<organism evidence="4 5">
    <name type="scientific">Strigamia maritima</name>
    <name type="common">European centipede</name>
    <name type="synonym">Geophilus maritimus</name>
    <dbReference type="NCBI Taxonomy" id="126957"/>
    <lineage>
        <taxon>Eukaryota</taxon>
        <taxon>Metazoa</taxon>
        <taxon>Ecdysozoa</taxon>
        <taxon>Arthropoda</taxon>
        <taxon>Myriapoda</taxon>
        <taxon>Chilopoda</taxon>
        <taxon>Pleurostigmophora</taxon>
        <taxon>Geophilomorpha</taxon>
        <taxon>Linotaeniidae</taxon>
        <taxon>Strigamia</taxon>
    </lineage>
</organism>
<protein>
    <recommendedName>
        <fullName evidence="6">Ion transport peptide</fullName>
    </recommendedName>
</protein>
<dbReference type="OMA" id="GCLGDYD"/>
<dbReference type="Proteomes" id="UP000014500">
    <property type="component" value="Unassembled WGS sequence"/>
</dbReference>
<dbReference type="HOGENOM" id="CLU_2076078_0_0_1"/>
<feature type="disulfide bond" evidence="2">
    <location>
        <begin position="65"/>
        <end position="81"/>
    </location>
</feature>
<keyword evidence="2" id="KW-1015">Disulfide bond</keyword>
<dbReference type="EnsemblMetazoa" id="SMAR015206-RA">
    <property type="protein sequence ID" value="SMAR015206-PA"/>
    <property type="gene ID" value="SMAR015206"/>
</dbReference>
<evidence type="ECO:0000256" key="2">
    <source>
        <dbReference type="PIRSR" id="PIRSR631098-51"/>
    </source>
</evidence>
<accession>T1JMX7</accession>
<feature type="signal peptide" evidence="3">
    <location>
        <begin position="1"/>
        <end position="25"/>
    </location>
</feature>
<sequence length="118" mass="13434">MNHTLFFRVFVVLSAIIASTCLVSARSLNLEDVSGVHRINKRSFHTLGCLGDYDTAGFSRLDRLCEDCYDMYRDSQVRAMCRSSCFTTDTFKKCAEALLVNMEEEKLGDVVNRLYGRD</sequence>
<evidence type="ECO:0000256" key="3">
    <source>
        <dbReference type="SAM" id="SignalP"/>
    </source>
</evidence>
<keyword evidence="5" id="KW-1185">Reference proteome</keyword>
<evidence type="ECO:0008006" key="6">
    <source>
        <dbReference type="Google" id="ProtNLM"/>
    </source>
</evidence>
<proteinExistence type="inferred from homology"/>
<feature type="chain" id="PRO_5007729086" description="Ion transport peptide" evidence="3">
    <location>
        <begin position="26"/>
        <end position="118"/>
    </location>
</feature>
<name>T1JMX7_STRMM</name>
<dbReference type="InterPro" id="IPR031098">
    <property type="entry name" value="Crust_neurohorm"/>
</dbReference>
<dbReference type="Gene3D" id="1.10.2010.10">
    <property type="entry name" value="Crustacean CHH/MIH/GIH neurohormone"/>
    <property type="match status" value="1"/>
</dbReference>
<dbReference type="GO" id="GO:0005576">
    <property type="term" value="C:extracellular region"/>
    <property type="evidence" value="ECO:0007669"/>
    <property type="project" value="InterPro"/>
</dbReference>
<reference evidence="5" key="1">
    <citation type="submission" date="2011-05" db="EMBL/GenBank/DDBJ databases">
        <authorList>
            <person name="Richards S.R."/>
            <person name="Qu J."/>
            <person name="Jiang H."/>
            <person name="Jhangiani S.N."/>
            <person name="Agravi P."/>
            <person name="Goodspeed R."/>
            <person name="Gross S."/>
            <person name="Mandapat C."/>
            <person name="Jackson L."/>
            <person name="Mathew T."/>
            <person name="Pu L."/>
            <person name="Thornton R."/>
            <person name="Saada N."/>
            <person name="Wilczek-Boney K.B."/>
            <person name="Lee S."/>
            <person name="Kovar C."/>
            <person name="Wu Y."/>
            <person name="Scherer S.E."/>
            <person name="Worley K.C."/>
            <person name="Muzny D.M."/>
            <person name="Gibbs R."/>
        </authorList>
    </citation>
    <scope>NUCLEOTIDE SEQUENCE</scope>
    <source>
        <strain evidence="5">Brora</strain>
    </source>
</reference>